<name>A0ABU8WSU4_9BURK</name>
<evidence type="ECO:0000256" key="1">
    <source>
        <dbReference type="PROSITE-ProRule" id="PRU00409"/>
    </source>
</evidence>
<dbReference type="InterPro" id="IPR016677">
    <property type="entry name" value="UCP016817_carboligase"/>
</dbReference>
<dbReference type="PIRSF" id="PIRSF016817">
    <property type="entry name" value="UCP016817_carboligase"/>
    <property type="match status" value="1"/>
</dbReference>
<organism evidence="3 4">
    <name type="scientific">Variovorax rhizosphaerae</name>
    <dbReference type="NCBI Taxonomy" id="1836200"/>
    <lineage>
        <taxon>Bacteria</taxon>
        <taxon>Pseudomonadati</taxon>
        <taxon>Pseudomonadota</taxon>
        <taxon>Betaproteobacteria</taxon>
        <taxon>Burkholderiales</taxon>
        <taxon>Comamonadaceae</taxon>
        <taxon>Variovorax</taxon>
    </lineage>
</organism>
<dbReference type="RefSeq" id="WP_340346008.1">
    <property type="nucleotide sequence ID" value="NZ_JBBKZT010000016.1"/>
</dbReference>
<dbReference type="InterPro" id="IPR003806">
    <property type="entry name" value="ATP-grasp_PylC-type"/>
</dbReference>
<feature type="domain" description="ATP-grasp" evidence="2">
    <location>
        <begin position="215"/>
        <end position="291"/>
    </location>
</feature>
<dbReference type="Pfam" id="PF02655">
    <property type="entry name" value="ATP-grasp_3"/>
    <property type="match status" value="1"/>
</dbReference>
<comment type="caution">
    <text evidence="3">The sequence shown here is derived from an EMBL/GenBank/DDBJ whole genome shotgun (WGS) entry which is preliminary data.</text>
</comment>
<proteinExistence type="predicted"/>
<sequence>MTTLAVAAISARMLAESARDDDIDVVALDLFGDADTRRASEEWIRIGEPSKLQIDGALLLSALEALTRQGRVTGWIAGPGFEGQPDVLERGAALLPLIGTQADAVRRVRDPRLFFGCLDEQGIAHPAIRMDAPEDAAGWLLKDAQGSGGSHIQHATALGGATPGEHHYFQREVPGSPMSATFIANGSDAEVLGFNHMIVRPMGGRPFVFCGAVGPVTLPAELASRIRTAVRALAGAFSLRGLGSLDFMLDGDAANVLEVNARPSLSMGLYRRVRRLSATPGMVAAHVRACLHGELPQWPSRTGNVPVQGTEIVYARRALSLDESAARRLATHPDCHDLPSAPTQFEAGEPLCSVSASGSNADEVCAMLRRRREAVHLSLETSE</sequence>
<evidence type="ECO:0000259" key="2">
    <source>
        <dbReference type="PROSITE" id="PS50975"/>
    </source>
</evidence>
<keyword evidence="1" id="KW-0067">ATP-binding</keyword>
<dbReference type="Proteomes" id="UP001385892">
    <property type="component" value="Unassembled WGS sequence"/>
</dbReference>
<dbReference type="SUPFAM" id="SSF56059">
    <property type="entry name" value="Glutathione synthetase ATP-binding domain-like"/>
    <property type="match status" value="1"/>
</dbReference>
<accession>A0ABU8WSU4</accession>
<dbReference type="Gene3D" id="3.30.470.20">
    <property type="entry name" value="ATP-grasp fold, B domain"/>
    <property type="match status" value="1"/>
</dbReference>
<dbReference type="PROSITE" id="PS50975">
    <property type="entry name" value="ATP_GRASP"/>
    <property type="match status" value="1"/>
</dbReference>
<evidence type="ECO:0000313" key="4">
    <source>
        <dbReference type="Proteomes" id="UP001385892"/>
    </source>
</evidence>
<keyword evidence="4" id="KW-1185">Reference proteome</keyword>
<dbReference type="InterPro" id="IPR011761">
    <property type="entry name" value="ATP-grasp"/>
</dbReference>
<reference evidence="3 4" key="1">
    <citation type="submission" date="2024-03" db="EMBL/GenBank/DDBJ databases">
        <title>Novel species of the genus Variovorax.</title>
        <authorList>
            <person name="Liu Q."/>
            <person name="Xin Y.-H."/>
        </authorList>
    </citation>
    <scope>NUCLEOTIDE SEQUENCE [LARGE SCALE GENOMIC DNA]</scope>
    <source>
        <strain evidence="3 4">KACC 18900</strain>
    </source>
</reference>
<evidence type="ECO:0000313" key="3">
    <source>
        <dbReference type="EMBL" id="MEJ8850617.1"/>
    </source>
</evidence>
<keyword evidence="1" id="KW-0547">Nucleotide-binding</keyword>
<gene>
    <name evidence="3" type="ORF">WKW82_28535</name>
</gene>
<dbReference type="EMBL" id="JBBKZT010000016">
    <property type="protein sequence ID" value="MEJ8850617.1"/>
    <property type="molecule type" value="Genomic_DNA"/>
</dbReference>
<protein>
    <submittedName>
        <fullName evidence="3">ATP-grasp domain-containing protein</fullName>
    </submittedName>
</protein>